<evidence type="ECO:0000313" key="2">
    <source>
        <dbReference type="EMBL" id="MCE8053898.1"/>
    </source>
</evidence>
<name>A0AAW4Z5M9_9GAMM</name>
<comment type="caution">
    <text evidence="2">The sequence shown here is derived from an EMBL/GenBank/DDBJ whole genome shotgun (WGS) entry which is preliminary data.</text>
</comment>
<keyword evidence="3" id="KW-1185">Reference proteome</keyword>
<dbReference type="Proteomes" id="UP001320178">
    <property type="component" value="Unassembled WGS sequence"/>
</dbReference>
<evidence type="ECO:0000313" key="1">
    <source>
        <dbReference type="EMBL" id="MCE8049677.1"/>
    </source>
</evidence>
<dbReference type="EMBL" id="JABFTQ010000043">
    <property type="protein sequence ID" value="MCE8049677.1"/>
    <property type="molecule type" value="Genomic_DNA"/>
</dbReference>
<reference evidence="2 3" key="2">
    <citation type="journal article" date="2021" name="Front. Microbiol.">
        <title>Aerobic Denitrification and Heterotrophic Sulfur Oxidation in the Genus Halomonas Revealed by Six Novel Species Characterizations and Genome-Based Analysis.</title>
        <authorList>
            <person name="Wang L."/>
            <person name="Shao Z."/>
        </authorList>
    </citation>
    <scope>NUCLEOTIDE SEQUENCE</scope>
    <source>
        <strain evidence="1 3">MCCC 1A05748</strain>
        <strain evidence="2">MCCC 1A05776</strain>
    </source>
</reference>
<dbReference type="RefSeq" id="WP_176342790.1">
    <property type="nucleotide sequence ID" value="NZ_FNVC01000032.1"/>
</dbReference>
<protein>
    <recommendedName>
        <fullName evidence="5">YtxH domain-containing protein</fullName>
    </recommendedName>
</protein>
<evidence type="ECO:0000313" key="3">
    <source>
        <dbReference type="Proteomes" id="UP001320154"/>
    </source>
</evidence>
<dbReference type="Proteomes" id="UP001320154">
    <property type="component" value="Unassembled WGS sequence"/>
</dbReference>
<evidence type="ECO:0008006" key="5">
    <source>
        <dbReference type="Google" id="ProtNLM"/>
    </source>
</evidence>
<organism evidence="2 4">
    <name type="scientific">Billgrantia desiderata</name>
    <dbReference type="NCBI Taxonomy" id="52021"/>
    <lineage>
        <taxon>Bacteria</taxon>
        <taxon>Pseudomonadati</taxon>
        <taxon>Pseudomonadota</taxon>
        <taxon>Gammaproteobacteria</taxon>
        <taxon>Oceanospirillales</taxon>
        <taxon>Halomonadaceae</taxon>
        <taxon>Billgrantia</taxon>
    </lineage>
</organism>
<gene>
    <name evidence="1" type="ORF">HOP60_23570</name>
    <name evidence="2" type="ORF">HOP61_21635</name>
</gene>
<evidence type="ECO:0000313" key="4">
    <source>
        <dbReference type="Proteomes" id="UP001320178"/>
    </source>
</evidence>
<proteinExistence type="predicted"/>
<reference evidence="2" key="1">
    <citation type="submission" date="2020-05" db="EMBL/GenBank/DDBJ databases">
        <authorList>
            <person name="Wang L."/>
            <person name="Shao Z."/>
        </authorList>
    </citation>
    <scope>NUCLEOTIDE SEQUENCE</scope>
    <source>
        <strain evidence="1">MCCC 1A05748</strain>
        <strain evidence="2">MCCC 1A05776</strain>
    </source>
</reference>
<dbReference type="AlphaFoldDB" id="A0AAW4Z5M9"/>
<dbReference type="EMBL" id="JABFTS010000017">
    <property type="protein sequence ID" value="MCE8053898.1"/>
    <property type="molecule type" value="Genomic_DNA"/>
</dbReference>
<accession>A0AAW4Z5M9</accession>
<sequence>MLLALSGFGGCDGPKAGERMERNIDRSMENLQERWDAVGKDIQEDVREEAAKKENRA</sequence>